<comment type="caution">
    <text evidence="1">The sequence shown here is derived from an EMBL/GenBank/DDBJ whole genome shotgun (WGS) entry which is preliminary data.</text>
</comment>
<evidence type="ECO:0000313" key="1">
    <source>
        <dbReference type="EMBL" id="KAK4269513.1"/>
    </source>
</evidence>
<sequence>MSSTEQNPWRRFFGCRNYQQGIGCGFLKWHDREMSERSSQVINELLGHVDRLYNASVMQRRGIDNKVDVNVEEKISDIYLDMEKLDGRLKKVEGRLGLYNLWLGIHLGVDYCLHFLLNCF</sequence>
<evidence type="ECO:0000313" key="2">
    <source>
        <dbReference type="Proteomes" id="UP001293593"/>
    </source>
</evidence>
<reference evidence="1" key="1">
    <citation type="submission" date="2023-10" db="EMBL/GenBank/DDBJ databases">
        <title>Chromosome-level genome of the transformable northern wattle, Acacia crassicarpa.</title>
        <authorList>
            <person name="Massaro I."/>
            <person name="Sinha N.R."/>
            <person name="Poethig S."/>
            <person name="Leichty A.R."/>
        </authorList>
    </citation>
    <scope>NUCLEOTIDE SEQUENCE</scope>
    <source>
        <strain evidence="1">Acra3RX</strain>
        <tissue evidence="1">Leaf</tissue>
    </source>
</reference>
<dbReference type="AlphaFoldDB" id="A0AAE1MPX0"/>
<dbReference type="Proteomes" id="UP001293593">
    <property type="component" value="Unassembled WGS sequence"/>
</dbReference>
<keyword evidence="2" id="KW-1185">Reference proteome</keyword>
<name>A0AAE1MPX0_9FABA</name>
<evidence type="ECO:0008006" key="3">
    <source>
        <dbReference type="Google" id="ProtNLM"/>
    </source>
</evidence>
<organism evidence="1 2">
    <name type="scientific">Acacia crassicarpa</name>
    <name type="common">northern wattle</name>
    <dbReference type="NCBI Taxonomy" id="499986"/>
    <lineage>
        <taxon>Eukaryota</taxon>
        <taxon>Viridiplantae</taxon>
        <taxon>Streptophyta</taxon>
        <taxon>Embryophyta</taxon>
        <taxon>Tracheophyta</taxon>
        <taxon>Spermatophyta</taxon>
        <taxon>Magnoliopsida</taxon>
        <taxon>eudicotyledons</taxon>
        <taxon>Gunneridae</taxon>
        <taxon>Pentapetalae</taxon>
        <taxon>rosids</taxon>
        <taxon>fabids</taxon>
        <taxon>Fabales</taxon>
        <taxon>Fabaceae</taxon>
        <taxon>Caesalpinioideae</taxon>
        <taxon>mimosoid clade</taxon>
        <taxon>Acacieae</taxon>
        <taxon>Acacia</taxon>
    </lineage>
</organism>
<dbReference type="EMBL" id="JAWXYG010000006">
    <property type="protein sequence ID" value="KAK4269513.1"/>
    <property type="molecule type" value="Genomic_DNA"/>
</dbReference>
<gene>
    <name evidence="1" type="ORF">QN277_022660</name>
</gene>
<accession>A0AAE1MPX0</accession>
<proteinExistence type="predicted"/>
<protein>
    <recommendedName>
        <fullName evidence="3">Zinc finger GRF-type domain-containing protein</fullName>
    </recommendedName>
</protein>